<protein>
    <submittedName>
        <fullName evidence="2">Uncharacterized protein</fullName>
    </submittedName>
</protein>
<organism evidence="2 3">
    <name type="scientific">Actinomyces radicidentis</name>
    <dbReference type="NCBI Taxonomy" id="111015"/>
    <lineage>
        <taxon>Bacteria</taxon>
        <taxon>Bacillati</taxon>
        <taxon>Actinomycetota</taxon>
        <taxon>Actinomycetes</taxon>
        <taxon>Actinomycetales</taxon>
        <taxon>Actinomycetaceae</taxon>
        <taxon>Actinomyces</taxon>
    </lineage>
</organism>
<reference evidence="3" key="1">
    <citation type="submission" date="2016-02" db="EMBL/GenBank/DDBJ databases">
        <authorList>
            <person name="Holder M.E."/>
            <person name="Ajami N.J."/>
            <person name="Petrosino J.F."/>
        </authorList>
    </citation>
    <scope>NUCLEOTIDE SEQUENCE [LARGE SCALE GENOMIC DNA]</scope>
    <source>
        <strain evidence="3">CCUG 36733</strain>
    </source>
</reference>
<gene>
    <name evidence="2" type="ORF">AXF14_02750</name>
</gene>
<feature type="region of interest" description="Disordered" evidence="1">
    <location>
        <begin position="275"/>
        <end position="306"/>
    </location>
</feature>
<evidence type="ECO:0000256" key="1">
    <source>
        <dbReference type="SAM" id="MobiDB-lite"/>
    </source>
</evidence>
<dbReference type="RefSeq" id="WP_067940654.1">
    <property type="nucleotide sequence ID" value="NZ_CP014228.1"/>
</dbReference>
<accession>A0A0X8JDT4</accession>
<proteinExistence type="predicted"/>
<keyword evidence="3" id="KW-1185">Reference proteome</keyword>
<dbReference type="KEGG" id="ard:AXF14_02750"/>
<dbReference type="EMBL" id="CP014228">
    <property type="protein sequence ID" value="AMD86717.1"/>
    <property type="molecule type" value="Genomic_DNA"/>
</dbReference>
<evidence type="ECO:0000313" key="2">
    <source>
        <dbReference type="EMBL" id="AMD86717.1"/>
    </source>
</evidence>
<dbReference type="AlphaFoldDB" id="A0A0X8JDT4"/>
<sequence length="306" mass="33156">MPELDTSWMHDEDFLWQAAGELLLALGVAEHDVAGLPELRRTVARLDGPLDGDRRLADGTRPPLSDAELAEVKGCLEVAGRLGLPVAEQALKGLEVEGISLETLGVEPLTAQLLLLNLRAAMEDPSWQSMNEAELEAYAEEWTGHEAANLFITPTEPRTGEVKRMVEVVRRMPRTTVVRIAKVWNPLALRGVITVLLGMLRRADPGSTAGTAGGPWAAASETERAAADSQRHDSDNLFLRTSAQMVGLGMDLPTEAVPRVRRLIAERDAAGEALEPDGELSLRQLQPRSVSPEAVGYGDWSGVNRP</sequence>
<name>A0A0X8JDT4_ACTRD</name>
<evidence type="ECO:0000313" key="3">
    <source>
        <dbReference type="Proteomes" id="UP000065220"/>
    </source>
</evidence>
<dbReference type="Proteomes" id="UP000065220">
    <property type="component" value="Chromosome"/>
</dbReference>